<organism evidence="1 2">
    <name type="scientific">Stenotrophomonas maltophilia</name>
    <name type="common">Pseudomonas maltophilia</name>
    <name type="synonym">Xanthomonas maltophilia</name>
    <dbReference type="NCBI Taxonomy" id="40324"/>
    <lineage>
        <taxon>Bacteria</taxon>
        <taxon>Pseudomonadati</taxon>
        <taxon>Pseudomonadota</taxon>
        <taxon>Gammaproteobacteria</taxon>
        <taxon>Lysobacterales</taxon>
        <taxon>Lysobacteraceae</taxon>
        <taxon>Stenotrophomonas</taxon>
        <taxon>Stenotrophomonas maltophilia group</taxon>
    </lineage>
</organism>
<dbReference type="EMBL" id="ABLOMU010000017">
    <property type="protein sequence ID" value="EKT4441298.1"/>
    <property type="molecule type" value="Genomic_DNA"/>
</dbReference>
<sequence>MSFPVAAICVADASAVPTGQYFFLNGHWFISVDASQGRSSQSAICLSGEATGRFAPSPSGEVIYIGGGFRVVPRVNSIEESVVGQDHAWFGSILVGVIPQIYTEQNRRPRFFSIDGFERDGDGISSNRRRFVEWSGWLVDPDGKDVQEQPLFTVTAAIVND</sequence>
<accession>A0AAI9CAQ5</accession>
<dbReference type="AlphaFoldDB" id="A0AAI9CAQ5"/>
<dbReference type="Proteomes" id="UP001214521">
    <property type="component" value="Unassembled WGS sequence"/>
</dbReference>
<evidence type="ECO:0000313" key="1">
    <source>
        <dbReference type="EMBL" id="EKT4441298.1"/>
    </source>
</evidence>
<comment type="caution">
    <text evidence="1">The sequence shown here is derived from an EMBL/GenBank/DDBJ whole genome shotgun (WGS) entry which is preliminary data.</text>
</comment>
<proteinExistence type="predicted"/>
<dbReference type="RefSeq" id="WP_164158768.1">
    <property type="nucleotide sequence ID" value="NZ_VKQR01000028.1"/>
</dbReference>
<name>A0AAI9CAQ5_STEMA</name>
<reference evidence="1" key="1">
    <citation type="submission" date="2022-07" db="EMBL/GenBank/DDBJ databases">
        <authorList>
            <consortium name="Clinical and Environmental Microbiology Branch: Whole genome sequencing antimicrobial resistance pathogens in the healthcare setting"/>
        </authorList>
    </citation>
    <scope>NUCLEOTIDE SEQUENCE</scope>
    <source>
        <strain evidence="1">Stenotrophomonas_maltophilia_2021CK-00905</strain>
    </source>
</reference>
<evidence type="ECO:0000313" key="2">
    <source>
        <dbReference type="Proteomes" id="UP001214521"/>
    </source>
</evidence>
<gene>
    <name evidence="1" type="ORF">QEK83_001948</name>
</gene>
<protein>
    <submittedName>
        <fullName evidence="1">Uncharacterized protein</fullName>
    </submittedName>
</protein>